<sequence length="70" mass="8086">MIMFAISDHKSGDLLKLEEVQSYLSQFVSSMDSLQELYRNVLSVKTSIEAQKRQIELEQRVLDSLMKYGS</sequence>
<dbReference type="STRING" id="112903.SAMN04490178_103128"/>
<keyword evidence="2" id="KW-1185">Reference proteome</keyword>
<evidence type="ECO:0000313" key="1">
    <source>
        <dbReference type="EMBL" id="SEO60110.1"/>
    </source>
</evidence>
<dbReference type="Proteomes" id="UP000198847">
    <property type="component" value="Unassembled WGS sequence"/>
</dbReference>
<reference evidence="1 2" key="1">
    <citation type="submission" date="2016-10" db="EMBL/GenBank/DDBJ databases">
        <authorList>
            <person name="de Groot N.N."/>
        </authorList>
    </citation>
    <scope>NUCLEOTIDE SEQUENCE [LARGE SCALE GENOMIC DNA]</scope>
    <source>
        <strain evidence="1 2">DSM 13305</strain>
    </source>
</reference>
<protein>
    <submittedName>
        <fullName evidence="1">Uncharacterized protein</fullName>
    </submittedName>
</protein>
<dbReference type="AlphaFoldDB" id="A0A1H8R0K6"/>
<organism evidence="1 2">
    <name type="scientific">Propionispora vibrioides</name>
    <dbReference type="NCBI Taxonomy" id="112903"/>
    <lineage>
        <taxon>Bacteria</taxon>
        <taxon>Bacillati</taxon>
        <taxon>Bacillota</taxon>
        <taxon>Negativicutes</taxon>
        <taxon>Selenomonadales</taxon>
        <taxon>Sporomusaceae</taxon>
        <taxon>Propionispora</taxon>
    </lineage>
</organism>
<dbReference type="EMBL" id="FODY01000003">
    <property type="protein sequence ID" value="SEO60110.1"/>
    <property type="molecule type" value="Genomic_DNA"/>
</dbReference>
<evidence type="ECO:0000313" key="2">
    <source>
        <dbReference type="Proteomes" id="UP000198847"/>
    </source>
</evidence>
<name>A0A1H8R0K6_9FIRM</name>
<proteinExistence type="predicted"/>
<gene>
    <name evidence="1" type="ORF">SAMN04490178_103128</name>
</gene>
<accession>A0A1H8R0K6</accession>